<feature type="region of interest" description="Disordered" evidence="1">
    <location>
        <begin position="169"/>
        <end position="215"/>
    </location>
</feature>
<dbReference type="EMBL" id="LN483142">
    <property type="protein sequence ID" value="CED83394.1"/>
    <property type="molecule type" value="Genomic_DNA"/>
</dbReference>
<accession>A0A0F7SRS1</accession>
<reference evidence="2" key="1">
    <citation type="submission" date="2014-08" db="EMBL/GenBank/DDBJ databases">
        <authorList>
            <person name="Sharma Rahul"/>
            <person name="Thines Marco"/>
        </authorList>
    </citation>
    <scope>NUCLEOTIDE SEQUENCE</scope>
</reference>
<evidence type="ECO:0000313" key="2">
    <source>
        <dbReference type="EMBL" id="CED83394.1"/>
    </source>
</evidence>
<dbReference type="AlphaFoldDB" id="A0A0F7SRS1"/>
<feature type="region of interest" description="Disordered" evidence="1">
    <location>
        <begin position="237"/>
        <end position="257"/>
    </location>
</feature>
<name>A0A0F7SRS1_PHARH</name>
<proteinExistence type="predicted"/>
<sequence>MSIPTERPFRKFQSEAWNMGSTVHVNSANLIDPELQSALASVGERVRNSIVKSNPTVATDPVRKNVPTRTFSRAASTMNYPIVSDPFAASSRSTSGFARSFSQYIPARSFAPPAEEEDDSFANGIIEGDKEAPAFGEGELGWGDGDAAETNGELFGGERLGAISGDRIHEDDDESICSPAPSLSPPGSPSRTLEPQISSSSPLPPANSASLSKTRSFKTVPSFVESRHNMLSNLRAQTFSSPEVDPEEAETFRRHASAGWREDLIPAEKGRLESKPEEPWKDLNLHSFANVEDF</sequence>
<organism evidence="2">
    <name type="scientific">Phaffia rhodozyma</name>
    <name type="common">Yeast</name>
    <name type="synonym">Xanthophyllomyces dendrorhous</name>
    <dbReference type="NCBI Taxonomy" id="264483"/>
    <lineage>
        <taxon>Eukaryota</taxon>
        <taxon>Fungi</taxon>
        <taxon>Dikarya</taxon>
        <taxon>Basidiomycota</taxon>
        <taxon>Agaricomycotina</taxon>
        <taxon>Tremellomycetes</taxon>
        <taxon>Cystofilobasidiales</taxon>
        <taxon>Mrakiaceae</taxon>
        <taxon>Phaffia</taxon>
    </lineage>
</organism>
<protein>
    <submittedName>
        <fullName evidence="2">Uncharacterized protein</fullName>
    </submittedName>
</protein>
<feature type="compositionally biased region" description="Low complexity" evidence="1">
    <location>
        <begin position="198"/>
        <end position="212"/>
    </location>
</feature>
<evidence type="ECO:0000256" key="1">
    <source>
        <dbReference type="SAM" id="MobiDB-lite"/>
    </source>
</evidence>